<accession>A0A0C3DV63</accession>
<evidence type="ECO:0000313" key="2">
    <source>
        <dbReference type="EMBL" id="KIN05998.1"/>
    </source>
</evidence>
<dbReference type="Proteomes" id="UP000054321">
    <property type="component" value="Unassembled WGS sequence"/>
</dbReference>
<keyword evidence="3" id="KW-1185">Reference proteome</keyword>
<feature type="compositionally biased region" description="Basic and acidic residues" evidence="1">
    <location>
        <begin position="47"/>
        <end position="60"/>
    </location>
</feature>
<proteinExistence type="predicted"/>
<dbReference type="AlphaFoldDB" id="A0A0C3DV63"/>
<dbReference type="OrthoDB" id="10250441at2759"/>
<reference evidence="3" key="2">
    <citation type="submission" date="2015-01" db="EMBL/GenBank/DDBJ databases">
        <title>Evolutionary Origins and Diversification of the Mycorrhizal Mutualists.</title>
        <authorList>
            <consortium name="DOE Joint Genome Institute"/>
            <consortium name="Mycorrhizal Genomics Consortium"/>
            <person name="Kohler A."/>
            <person name="Kuo A."/>
            <person name="Nagy L.G."/>
            <person name="Floudas D."/>
            <person name="Copeland A."/>
            <person name="Barry K.W."/>
            <person name="Cichocki N."/>
            <person name="Veneault-Fourrey C."/>
            <person name="LaButti K."/>
            <person name="Lindquist E.A."/>
            <person name="Lipzen A."/>
            <person name="Lundell T."/>
            <person name="Morin E."/>
            <person name="Murat C."/>
            <person name="Riley R."/>
            <person name="Ohm R."/>
            <person name="Sun H."/>
            <person name="Tunlid A."/>
            <person name="Henrissat B."/>
            <person name="Grigoriev I.V."/>
            <person name="Hibbett D.S."/>
            <person name="Martin F."/>
        </authorList>
    </citation>
    <scope>NUCLEOTIDE SEQUENCE [LARGE SCALE GENOMIC DNA]</scope>
    <source>
        <strain evidence="3">Zn</strain>
    </source>
</reference>
<reference evidence="2 3" key="1">
    <citation type="submission" date="2014-04" db="EMBL/GenBank/DDBJ databases">
        <authorList>
            <consortium name="DOE Joint Genome Institute"/>
            <person name="Kuo A."/>
            <person name="Martino E."/>
            <person name="Perotto S."/>
            <person name="Kohler A."/>
            <person name="Nagy L.G."/>
            <person name="Floudas D."/>
            <person name="Copeland A."/>
            <person name="Barry K.W."/>
            <person name="Cichocki N."/>
            <person name="Veneault-Fourrey C."/>
            <person name="LaButti K."/>
            <person name="Lindquist E.A."/>
            <person name="Lipzen A."/>
            <person name="Lundell T."/>
            <person name="Morin E."/>
            <person name="Murat C."/>
            <person name="Sun H."/>
            <person name="Tunlid A."/>
            <person name="Henrissat B."/>
            <person name="Grigoriev I.V."/>
            <person name="Hibbett D.S."/>
            <person name="Martin F."/>
            <person name="Nordberg H.P."/>
            <person name="Cantor M.N."/>
            <person name="Hua S.X."/>
        </authorList>
    </citation>
    <scope>NUCLEOTIDE SEQUENCE [LARGE SCALE GENOMIC DNA]</scope>
    <source>
        <strain evidence="2 3">Zn</strain>
    </source>
</reference>
<dbReference type="PANTHER" id="PTHR11440">
    <property type="entry name" value="LECITHIN-CHOLESTEROL ACYLTRANSFERASE-RELATED"/>
    <property type="match status" value="1"/>
</dbReference>
<dbReference type="SUPFAM" id="SSF53474">
    <property type="entry name" value="alpha/beta-Hydrolases"/>
    <property type="match status" value="1"/>
</dbReference>
<dbReference type="EMBL" id="KN832871">
    <property type="protein sequence ID" value="KIN05998.1"/>
    <property type="molecule type" value="Genomic_DNA"/>
</dbReference>
<evidence type="ECO:0000313" key="3">
    <source>
        <dbReference type="Proteomes" id="UP000054321"/>
    </source>
</evidence>
<protein>
    <submittedName>
        <fullName evidence="2">Uncharacterized protein</fullName>
    </submittedName>
</protein>
<feature type="region of interest" description="Disordered" evidence="1">
    <location>
        <begin position="177"/>
        <end position="203"/>
    </location>
</feature>
<feature type="compositionally biased region" description="Low complexity" evidence="1">
    <location>
        <begin position="63"/>
        <end position="75"/>
    </location>
</feature>
<evidence type="ECO:0000256" key="1">
    <source>
        <dbReference type="SAM" id="MobiDB-lite"/>
    </source>
</evidence>
<organism evidence="2 3">
    <name type="scientific">Oidiodendron maius (strain Zn)</name>
    <dbReference type="NCBI Taxonomy" id="913774"/>
    <lineage>
        <taxon>Eukaryota</taxon>
        <taxon>Fungi</taxon>
        <taxon>Dikarya</taxon>
        <taxon>Ascomycota</taxon>
        <taxon>Pezizomycotina</taxon>
        <taxon>Leotiomycetes</taxon>
        <taxon>Leotiomycetes incertae sedis</taxon>
        <taxon>Myxotrichaceae</taxon>
        <taxon>Oidiodendron</taxon>
    </lineage>
</organism>
<feature type="region of interest" description="Disordered" evidence="1">
    <location>
        <begin position="1"/>
        <end position="90"/>
    </location>
</feature>
<sequence>MSEDASDEADEIASGRNNMTDEDAESLIGLSMSHVATRLKSPSTPAVEKRNALEDGDRYIGKALESPLLEELPAEGGQRVTTTPPPMPEERANFFPGQPAVRMSMPPGGIPRVSKPSDPPQSSLHGVFSGLDRKRSLSGGADALRKLLPKNLPSITNVGNLFASSTTFQRTLTIPKESGHTRSHSALTTAVEPSLSARPTEAPNAAVLRHSTSDDNLLYHTLSRASSLGDDSRFANQHEQVNSRVKAIRDSLYDRANFKLPQMPSMPNILPSTGIKKRASTVPNPTALPGITSLAASRQEVLPESARLISESPHSHPLDRVLESLTGDVVIMGGYRGSVLRSTKTNRQVWVPVKVGLNIRKVDLEVGLEPEDEERMHESIYASGMLQNIGPVDISRRLIKRLSECENARNGKLRVWDYGYDWRLSPHLLSKRLRAFIASLPSNQPGAGLNRGALVIAHSLGGLITRHVVNQEPELFSGVVYAGVPQSCVNILGPLRNGDAVLLSSRVLTAQV</sequence>
<feature type="non-terminal residue" evidence="2">
    <location>
        <position position="512"/>
    </location>
</feature>
<dbReference type="InParanoid" id="A0A0C3DV63"/>
<dbReference type="InterPro" id="IPR029058">
    <property type="entry name" value="AB_hydrolase_fold"/>
</dbReference>
<dbReference type="HOGENOM" id="CLU_532749_0_0_1"/>
<gene>
    <name evidence="2" type="ORF">OIDMADRAFT_189731</name>
</gene>
<dbReference type="Gene3D" id="3.40.50.1820">
    <property type="entry name" value="alpha/beta hydrolase"/>
    <property type="match status" value="1"/>
</dbReference>
<name>A0A0C3DV63_OIDMZ</name>
<feature type="compositionally biased region" description="Acidic residues" evidence="1">
    <location>
        <begin position="1"/>
        <end position="11"/>
    </location>
</feature>